<dbReference type="RefSeq" id="WP_189514678.1">
    <property type="nucleotide sequence ID" value="NZ_BMZM01000001.1"/>
</dbReference>
<dbReference type="InterPro" id="IPR018537">
    <property type="entry name" value="Peptidoglycan-bd_3"/>
</dbReference>
<dbReference type="InterPro" id="IPR008565">
    <property type="entry name" value="TtsA-like_GH18_dom"/>
</dbReference>
<feature type="region of interest" description="Disordered" evidence="1">
    <location>
        <begin position="191"/>
        <end position="212"/>
    </location>
</feature>
<organism evidence="4 5">
    <name type="scientific">Kushneria pakistanensis</name>
    <dbReference type="NCBI Taxonomy" id="1508770"/>
    <lineage>
        <taxon>Bacteria</taxon>
        <taxon>Pseudomonadati</taxon>
        <taxon>Pseudomonadota</taxon>
        <taxon>Gammaproteobacteria</taxon>
        <taxon>Oceanospirillales</taxon>
        <taxon>Halomonadaceae</taxon>
        <taxon>Kushneria</taxon>
    </lineage>
</organism>
<evidence type="ECO:0000259" key="3">
    <source>
        <dbReference type="Pfam" id="PF09374"/>
    </source>
</evidence>
<dbReference type="Pfam" id="PF05838">
    <property type="entry name" value="Glyco_hydro_108"/>
    <property type="match status" value="1"/>
</dbReference>
<dbReference type="EMBL" id="BMZM01000001">
    <property type="protein sequence ID" value="GHC16644.1"/>
    <property type="molecule type" value="Genomic_DNA"/>
</dbReference>
<feature type="compositionally biased region" description="Polar residues" evidence="1">
    <location>
        <begin position="191"/>
        <end position="205"/>
    </location>
</feature>
<evidence type="ECO:0000259" key="2">
    <source>
        <dbReference type="Pfam" id="PF05838"/>
    </source>
</evidence>
<comment type="caution">
    <text evidence="4">The sequence shown here is derived from an EMBL/GenBank/DDBJ whole genome shotgun (WGS) entry which is preliminary data.</text>
</comment>
<protein>
    <recommendedName>
        <fullName evidence="6">Peptidoglycan domain protein</fullName>
    </recommendedName>
</protein>
<dbReference type="Pfam" id="PF09374">
    <property type="entry name" value="PG_binding_3"/>
    <property type="match status" value="1"/>
</dbReference>
<keyword evidence="5" id="KW-1185">Reference proteome</keyword>
<proteinExistence type="predicted"/>
<reference evidence="5" key="1">
    <citation type="journal article" date="2019" name="Int. J. Syst. Evol. Microbiol.">
        <title>The Global Catalogue of Microorganisms (GCM) 10K type strain sequencing project: providing services to taxonomists for standard genome sequencing and annotation.</title>
        <authorList>
            <consortium name="The Broad Institute Genomics Platform"/>
            <consortium name="The Broad Institute Genome Sequencing Center for Infectious Disease"/>
            <person name="Wu L."/>
            <person name="Ma J."/>
        </authorList>
    </citation>
    <scope>NUCLEOTIDE SEQUENCE [LARGE SCALE GENOMIC DNA]</scope>
    <source>
        <strain evidence="5">KCTC 42082</strain>
    </source>
</reference>
<evidence type="ECO:0008006" key="6">
    <source>
        <dbReference type="Google" id="ProtNLM"/>
    </source>
</evidence>
<evidence type="ECO:0000313" key="4">
    <source>
        <dbReference type="EMBL" id="GHC16644.1"/>
    </source>
</evidence>
<dbReference type="Proteomes" id="UP000604243">
    <property type="component" value="Unassembled WGS sequence"/>
</dbReference>
<feature type="domain" description="Peptidoglycan binding" evidence="3">
    <location>
        <begin position="97"/>
        <end position="181"/>
    </location>
</feature>
<feature type="domain" description="TtsA-like Glycoside hydrolase family 108" evidence="2">
    <location>
        <begin position="13"/>
        <end position="93"/>
    </location>
</feature>
<dbReference type="InterPro" id="IPR023346">
    <property type="entry name" value="Lysozyme-like_dom_sf"/>
</dbReference>
<sequence length="212" mass="23647">MNESQRSRIIIALMKREGGFVDHPDDRGGATNYGITQRVATEHGYRGSMRDLPQEMAEKIYLKTYWHAMKLDEISARAPALAIAMLDYGVHSGTKRAARQLQEVLNVLSNNGRRWPAIEIDGCIGSQTLTAMDAMLKLRGVGCGYTLANTLNALRLAWLVELARRDPSQQAFAQGWIDRVVRLGEEMYDTGNDTGTRSHQISSQRGSRHGMV</sequence>
<evidence type="ECO:0000313" key="5">
    <source>
        <dbReference type="Proteomes" id="UP000604243"/>
    </source>
</evidence>
<dbReference type="CDD" id="cd13926">
    <property type="entry name" value="N-acetylmuramidase_GH108"/>
    <property type="match status" value="1"/>
</dbReference>
<gene>
    <name evidence="4" type="ORF">GCM10010082_04470</name>
</gene>
<evidence type="ECO:0000256" key="1">
    <source>
        <dbReference type="SAM" id="MobiDB-lite"/>
    </source>
</evidence>
<name>A0ABQ3FB42_9GAMM</name>
<dbReference type="SUPFAM" id="SSF53955">
    <property type="entry name" value="Lysozyme-like"/>
    <property type="match status" value="1"/>
</dbReference>
<dbReference type="Gene3D" id="1.20.141.10">
    <property type="entry name" value="Chitosanase, subunit A, domain 1"/>
    <property type="match status" value="1"/>
</dbReference>
<accession>A0ABQ3FB42</accession>